<evidence type="ECO:0000313" key="2">
    <source>
        <dbReference type="RefSeq" id="XP_016439833.1"/>
    </source>
</evidence>
<reference evidence="1" key="1">
    <citation type="journal article" date="2014" name="Nat. Commun.">
        <title>The tobacco genome sequence and its comparison with those of tomato and potato.</title>
        <authorList>
            <person name="Sierro N."/>
            <person name="Battey J.N."/>
            <person name="Ouadi S."/>
            <person name="Bakaher N."/>
            <person name="Bovet L."/>
            <person name="Willig A."/>
            <person name="Goepfert S."/>
            <person name="Peitsch M.C."/>
            <person name="Ivanov N.V."/>
        </authorList>
    </citation>
    <scope>NUCLEOTIDE SEQUENCE [LARGE SCALE GENOMIC DNA]</scope>
</reference>
<dbReference type="AlphaFoldDB" id="A0A1S3XIU2"/>
<protein>
    <submittedName>
        <fullName evidence="2">Uncharacterized protein LOC107765677</fullName>
    </submittedName>
</protein>
<organism evidence="1 2">
    <name type="scientific">Nicotiana tabacum</name>
    <name type="common">Common tobacco</name>
    <dbReference type="NCBI Taxonomy" id="4097"/>
    <lineage>
        <taxon>Eukaryota</taxon>
        <taxon>Viridiplantae</taxon>
        <taxon>Streptophyta</taxon>
        <taxon>Embryophyta</taxon>
        <taxon>Tracheophyta</taxon>
        <taxon>Spermatophyta</taxon>
        <taxon>Magnoliopsida</taxon>
        <taxon>eudicotyledons</taxon>
        <taxon>Gunneridae</taxon>
        <taxon>Pentapetalae</taxon>
        <taxon>asterids</taxon>
        <taxon>lamiids</taxon>
        <taxon>Solanales</taxon>
        <taxon>Solanaceae</taxon>
        <taxon>Nicotianoideae</taxon>
        <taxon>Nicotianeae</taxon>
        <taxon>Nicotiana</taxon>
    </lineage>
</organism>
<gene>
    <name evidence="2" type="primary">LOC107765677</name>
</gene>
<accession>A0A1S3XIU2</accession>
<dbReference type="KEGG" id="nta:107765677"/>
<dbReference type="PaxDb" id="4097-A0A1S3XIU2"/>
<name>A0A1S3XIU2_TOBAC</name>
<proteinExistence type="predicted"/>
<reference evidence="2" key="2">
    <citation type="submission" date="2025-08" db="UniProtKB">
        <authorList>
            <consortium name="RefSeq"/>
        </authorList>
    </citation>
    <scope>IDENTIFICATION</scope>
    <source>
        <tissue evidence="2">Leaf</tissue>
    </source>
</reference>
<sequence length="125" mass="14702">MDLEAAVEKRLLQLNKLDEFRLHSYENSKLYKEKTKRWNDKRIKPCHFKPGQHVLLFNYRLKLFPGKLKSRWSGPFGVVRVTPYGAIELRALNGESNFLVNGHKVKHYWGGIIDHEKTKVVLVDE</sequence>
<dbReference type="Proteomes" id="UP000790787">
    <property type="component" value="Chromosome 15"/>
</dbReference>
<dbReference type="OrthoDB" id="1723222at2759"/>
<keyword evidence="1" id="KW-1185">Reference proteome</keyword>
<evidence type="ECO:0000313" key="1">
    <source>
        <dbReference type="Proteomes" id="UP000790787"/>
    </source>
</evidence>
<dbReference type="RefSeq" id="XP_016439833.1">
    <property type="nucleotide sequence ID" value="XM_016584347.1"/>
</dbReference>
<dbReference type="GeneID" id="107765677"/>